<evidence type="ECO:0000313" key="2">
    <source>
        <dbReference type="EnsemblPlants" id="Kaladp0011s0405.1.v1.1"/>
    </source>
</evidence>
<reference evidence="2" key="1">
    <citation type="submission" date="2021-01" db="UniProtKB">
        <authorList>
            <consortium name="EnsemblPlants"/>
        </authorList>
    </citation>
    <scope>IDENTIFICATION</scope>
</reference>
<dbReference type="PANTHER" id="PTHR34206:SF1">
    <property type="entry name" value="OS10G0390701 PROTEIN"/>
    <property type="match status" value="1"/>
</dbReference>
<protein>
    <submittedName>
        <fullName evidence="2">Uncharacterized protein</fullName>
    </submittedName>
</protein>
<keyword evidence="3" id="KW-1185">Reference proteome</keyword>
<evidence type="ECO:0000313" key="3">
    <source>
        <dbReference type="Proteomes" id="UP000594263"/>
    </source>
</evidence>
<dbReference type="PANTHER" id="PTHR34206">
    <property type="entry name" value="OS06G0193300 PROTEIN"/>
    <property type="match status" value="1"/>
</dbReference>
<name>A0A7N0RIJ4_KALFE</name>
<dbReference type="Proteomes" id="UP000594263">
    <property type="component" value="Unplaced"/>
</dbReference>
<evidence type="ECO:0000256" key="1">
    <source>
        <dbReference type="SAM" id="MobiDB-lite"/>
    </source>
</evidence>
<proteinExistence type="predicted"/>
<dbReference type="EnsemblPlants" id="Kaladp0011s0405.1.v1.1">
    <property type="protein sequence ID" value="Kaladp0011s0405.1.v1.1"/>
    <property type="gene ID" value="Kaladp0011s0405.v1.1"/>
</dbReference>
<organism evidence="2 3">
    <name type="scientific">Kalanchoe fedtschenkoi</name>
    <name type="common">Lavender scallops</name>
    <name type="synonym">South American air plant</name>
    <dbReference type="NCBI Taxonomy" id="63787"/>
    <lineage>
        <taxon>Eukaryota</taxon>
        <taxon>Viridiplantae</taxon>
        <taxon>Streptophyta</taxon>
        <taxon>Embryophyta</taxon>
        <taxon>Tracheophyta</taxon>
        <taxon>Spermatophyta</taxon>
        <taxon>Magnoliopsida</taxon>
        <taxon>eudicotyledons</taxon>
        <taxon>Gunneridae</taxon>
        <taxon>Pentapetalae</taxon>
        <taxon>Saxifragales</taxon>
        <taxon>Crassulaceae</taxon>
        <taxon>Kalanchoe</taxon>
    </lineage>
</organism>
<dbReference type="AlphaFoldDB" id="A0A7N0RIJ4"/>
<accession>A0A7N0RIJ4</accession>
<dbReference type="Gramene" id="Kaladp0011s0405.1.v1.1">
    <property type="protein sequence ID" value="Kaladp0011s0405.1.v1.1"/>
    <property type="gene ID" value="Kaladp0011s0405.v1.1"/>
</dbReference>
<sequence length="133" mass="14638">MAGLLSPRLIGSPAAAESRACPRPPRTGSRRRSVGCYCSSRNDGTPPQVAEDRVRITPCFTNKVYEDRARGIVCYRDGNGEVVCEGLDEGPRPAAPCPARDQEVDVIELLERSWLRLETGTRRSAEYVDGFLN</sequence>
<feature type="region of interest" description="Disordered" evidence="1">
    <location>
        <begin position="1"/>
        <end position="33"/>
    </location>
</feature>